<dbReference type="SUPFAM" id="SSF49348">
    <property type="entry name" value="Clathrin adaptor appendage domain"/>
    <property type="match status" value="1"/>
</dbReference>
<comment type="similarity">
    <text evidence="3 10">Belongs to the adaptor complexes large subunit family.</text>
</comment>
<keyword evidence="8 10" id="KW-0968">Cytoplasmic vesicle</keyword>
<evidence type="ECO:0000256" key="8">
    <source>
        <dbReference type="ARBA" id="ARBA00023329"/>
    </source>
</evidence>
<protein>
    <recommendedName>
        <fullName evidence="10">AP-1 complex subunit gamma</fullName>
    </recommendedName>
</protein>
<dbReference type="OrthoDB" id="28053at2759"/>
<keyword evidence="6 10" id="KW-0333">Golgi apparatus</keyword>
<feature type="region of interest" description="Disordered" evidence="11">
    <location>
        <begin position="656"/>
        <end position="733"/>
    </location>
</feature>
<feature type="region of interest" description="Disordered" evidence="11">
    <location>
        <begin position="792"/>
        <end position="811"/>
    </location>
</feature>
<evidence type="ECO:0000313" key="13">
    <source>
        <dbReference type="EMBL" id="KAF2744867.1"/>
    </source>
</evidence>
<dbReference type="InterPro" id="IPR002553">
    <property type="entry name" value="Clathrin/coatomer_adapt-like_N"/>
</dbReference>
<proteinExistence type="inferred from homology"/>
<dbReference type="GO" id="GO:0005829">
    <property type="term" value="C:cytosol"/>
    <property type="evidence" value="ECO:0007669"/>
    <property type="project" value="GOC"/>
</dbReference>
<organism evidence="13 14">
    <name type="scientific">Sporormia fimetaria CBS 119925</name>
    <dbReference type="NCBI Taxonomy" id="1340428"/>
    <lineage>
        <taxon>Eukaryota</taxon>
        <taxon>Fungi</taxon>
        <taxon>Dikarya</taxon>
        <taxon>Ascomycota</taxon>
        <taxon>Pezizomycotina</taxon>
        <taxon>Dothideomycetes</taxon>
        <taxon>Pleosporomycetidae</taxon>
        <taxon>Pleosporales</taxon>
        <taxon>Sporormiaceae</taxon>
        <taxon>Sporormia</taxon>
    </lineage>
</organism>
<reference evidence="13" key="1">
    <citation type="journal article" date="2020" name="Stud. Mycol.">
        <title>101 Dothideomycetes genomes: a test case for predicting lifestyles and emergence of pathogens.</title>
        <authorList>
            <person name="Haridas S."/>
            <person name="Albert R."/>
            <person name="Binder M."/>
            <person name="Bloem J."/>
            <person name="Labutti K."/>
            <person name="Salamov A."/>
            <person name="Andreopoulos B."/>
            <person name="Baker S."/>
            <person name="Barry K."/>
            <person name="Bills G."/>
            <person name="Bluhm B."/>
            <person name="Cannon C."/>
            <person name="Castanera R."/>
            <person name="Culley D."/>
            <person name="Daum C."/>
            <person name="Ezra D."/>
            <person name="Gonzalez J."/>
            <person name="Henrissat B."/>
            <person name="Kuo A."/>
            <person name="Liang C."/>
            <person name="Lipzen A."/>
            <person name="Lutzoni F."/>
            <person name="Magnuson J."/>
            <person name="Mondo S."/>
            <person name="Nolan M."/>
            <person name="Ohm R."/>
            <person name="Pangilinan J."/>
            <person name="Park H.-J."/>
            <person name="Ramirez L."/>
            <person name="Alfaro M."/>
            <person name="Sun H."/>
            <person name="Tritt A."/>
            <person name="Yoshinaga Y."/>
            <person name="Zwiers L.-H."/>
            <person name="Turgeon B."/>
            <person name="Goodwin S."/>
            <person name="Spatafora J."/>
            <person name="Crous P."/>
            <person name="Grigoriev I."/>
        </authorList>
    </citation>
    <scope>NUCLEOTIDE SEQUENCE</scope>
    <source>
        <strain evidence="13">CBS 119925</strain>
    </source>
</reference>
<evidence type="ECO:0000313" key="14">
    <source>
        <dbReference type="Proteomes" id="UP000799440"/>
    </source>
</evidence>
<dbReference type="GO" id="GO:0016482">
    <property type="term" value="P:cytosolic transport"/>
    <property type="evidence" value="ECO:0007669"/>
    <property type="project" value="UniProtKB-ARBA"/>
</dbReference>
<dbReference type="InterPro" id="IPR008152">
    <property type="entry name" value="Clathrin_a/b/g-adaptin_app_Ig"/>
</dbReference>
<evidence type="ECO:0000259" key="12">
    <source>
        <dbReference type="PROSITE" id="PS50180"/>
    </source>
</evidence>
<evidence type="ECO:0000256" key="9">
    <source>
        <dbReference type="ARBA" id="ARBA00062546"/>
    </source>
</evidence>
<keyword evidence="4 10" id="KW-0813">Transport</keyword>
<keyword evidence="5 10" id="KW-0653">Protein transport</keyword>
<dbReference type="InterPro" id="IPR016024">
    <property type="entry name" value="ARM-type_fold"/>
</dbReference>
<dbReference type="GO" id="GO:0006886">
    <property type="term" value="P:intracellular protein transport"/>
    <property type="evidence" value="ECO:0007669"/>
    <property type="project" value="UniProtKB-UniRule"/>
</dbReference>
<dbReference type="GO" id="GO:0030121">
    <property type="term" value="C:AP-1 adaptor complex"/>
    <property type="evidence" value="ECO:0007669"/>
    <property type="project" value="InterPro"/>
</dbReference>
<feature type="compositionally biased region" description="Polar residues" evidence="11">
    <location>
        <begin position="792"/>
        <end position="803"/>
    </location>
</feature>
<evidence type="ECO:0000256" key="2">
    <source>
        <dbReference type="ARBA" id="ARBA00004555"/>
    </source>
</evidence>
<dbReference type="Gene3D" id="1.25.10.10">
    <property type="entry name" value="Leucine-rich Repeat Variant"/>
    <property type="match status" value="1"/>
</dbReference>
<evidence type="ECO:0000256" key="11">
    <source>
        <dbReference type="SAM" id="MobiDB-lite"/>
    </source>
</evidence>
<dbReference type="Gene3D" id="2.60.40.1230">
    <property type="match status" value="1"/>
</dbReference>
<feature type="compositionally biased region" description="Polar residues" evidence="11">
    <location>
        <begin position="688"/>
        <end position="705"/>
    </location>
</feature>
<keyword evidence="14" id="KW-1185">Reference proteome</keyword>
<dbReference type="InterPro" id="IPR008153">
    <property type="entry name" value="GAE_dom"/>
</dbReference>
<dbReference type="InterPro" id="IPR011989">
    <property type="entry name" value="ARM-like"/>
</dbReference>
<evidence type="ECO:0000256" key="10">
    <source>
        <dbReference type="PIRNR" id="PIRNR037094"/>
    </source>
</evidence>
<dbReference type="GO" id="GO:0016192">
    <property type="term" value="P:vesicle-mediated transport"/>
    <property type="evidence" value="ECO:0007669"/>
    <property type="project" value="InterPro"/>
</dbReference>
<dbReference type="PIRSF" id="PIRSF037094">
    <property type="entry name" value="AP1_complex_gamma"/>
    <property type="match status" value="1"/>
</dbReference>
<evidence type="ECO:0000256" key="5">
    <source>
        <dbReference type="ARBA" id="ARBA00022927"/>
    </source>
</evidence>
<sequence>MTSLKQFIRNVRAAKTIADERAVVQKESAAIRASFREESGDPNARRNNVAKLLYLFTLGERTHFGQIECLKLLASPRFADKRLGYLGTMLLLDEKQEVLTLVTNSLKNDLNHPNQYIVGLALCTLGNIASVEMSRDLFPEVETIISSANPYIRRKAALCAMRICRKVPDLQEHFLEKSKLLLQDRNHGVLLCGLTLVTNLCEADEAEGGENGVADMFKPLVPSLVKILKSLSTSGYAPEHDVTGITDPFLQVKILQLLRVLARGDVQVSEQINDILAQVATNTDSSKNVGNAILYEAVLTILDIEADSGLRVLGVNILGKFLSNRDNNIRYVALNTLIKVVAVEPNAVQRHRNTILDCLRDPDISIRRRALDLSFTLINESNVRVLIRELLAFLEVADNEFKPVMTSQIGIAADRFAPNKRWHVDTMLRVLKLAGNYVKEQILSSFVRLIATTPEVQTYSVQKLYAALKEDITQEGLTLAASWVIGEYGDALLKGGQYEEEELVKEVKESDIVDLFETILNSSYAGLIVTQYIVTATVKLTTRLSDQAQIDRLRRILQRYSTNLDIETQERAVEFRNLFNFDQIRKGVLEKMPPPEIREESRVLGEATKKRASKIIKKKPAQAATEDLLLDLMGDPSADAGAKTNGSQAQTTDLLADILGGGGPSASAPSQSKSPPPSNVDSIMSLFGGSSQSPAPGPTRSQPPASASADLLGDMSSPPPPPAASSGPPAHKAYNKNGLQITFQLKRDANAVQVLARFKNVGTTVQLSSVNLQAAVPKSQKLQLQPISQSELGPGQEATQQMRVTAVSGPPPARLRLRLKVGYSAGGAPATEQVDWAEPA</sequence>
<evidence type="ECO:0000256" key="3">
    <source>
        <dbReference type="ARBA" id="ARBA00006613"/>
    </source>
</evidence>
<dbReference type="PROSITE" id="PS50180">
    <property type="entry name" value="GAE"/>
    <property type="match status" value="1"/>
</dbReference>
<evidence type="ECO:0000256" key="1">
    <source>
        <dbReference type="ARBA" id="ARBA00004156"/>
    </source>
</evidence>
<evidence type="ECO:0000256" key="4">
    <source>
        <dbReference type="ARBA" id="ARBA00022448"/>
    </source>
</evidence>
<evidence type="ECO:0000256" key="6">
    <source>
        <dbReference type="ARBA" id="ARBA00023034"/>
    </source>
</evidence>
<comment type="subcellular location">
    <subcellularLocation>
        <location evidence="1">Cytoplasmic vesicle membrane</location>
    </subcellularLocation>
    <subcellularLocation>
        <location evidence="2">Golgi apparatus</location>
    </subcellularLocation>
</comment>
<gene>
    <name evidence="13" type="ORF">M011DRAFT_479614</name>
</gene>
<accession>A0A6A6V6M5</accession>
<dbReference type="SMART" id="SM00809">
    <property type="entry name" value="Alpha_adaptinC2"/>
    <property type="match status" value="1"/>
</dbReference>
<dbReference type="InterPro" id="IPR050840">
    <property type="entry name" value="Adaptor_Complx_Large_Subunit"/>
</dbReference>
<dbReference type="Pfam" id="PF02883">
    <property type="entry name" value="Alpha_adaptinC2"/>
    <property type="match status" value="1"/>
</dbReference>
<dbReference type="FunFam" id="1.25.10.10:FF:000030">
    <property type="entry name" value="AP-1 complex subunit gamma"/>
    <property type="match status" value="1"/>
</dbReference>
<dbReference type="SUPFAM" id="SSF48371">
    <property type="entry name" value="ARM repeat"/>
    <property type="match status" value="1"/>
</dbReference>
<evidence type="ECO:0000256" key="7">
    <source>
        <dbReference type="ARBA" id="ARBA00023136"/>
    </source>
</evidence>
<feature type="domain" description="GAE" evidence="12">
    <location>
        <begin position="726"/>
        <end position="840"/>
    </location>
</feature>
<dbReference type="Proteomes" id="UP000799440">
    <property type="component" value="Unassembled WGS sequence"/>
</dbReference>
<dbReference type="Pfam" id="PF01602">
    <property type="entry name" value="Adaptin_N"/>
    <property type="match status" value="1"/>
</dbReference>
<dbReference type="PANTHER" id="PTHR22780">
    <property type="entry name" value="ADAPTIN, ALPHA/GAMMA/EPSILON"/>
    <property type="match status" value="1"/>
</dbReference>
<dbReference type="InterPro" id="IPR017107">
    <property type="entry name" value="AP1_complex_gsu"/>
</dbReference>
<keyword evidence="7 10" id="KW-0472">Membrane</keyword>
<dbReference type="InterPro" id="IPR013041">
    <property type="entry name" value="Clathrin_app_Ig-like_sf"/>
</dbReference>
<dbReference type="AlphaFoldDB" id="A0A6A6V6M5"/>
<comment type="subunit">
    <text evidence="9">Adaptor protein complex 1 (AP-1) is a heterotetramer composed of two large adaptins (gamma-type subunit APL4 and beta-type subunit APL2), a medium adaptin (mu-type subunit APM1) and a small adaptin (sigma-type subunit APS1). AP-1 interacts with clathrin.</text>
</comment>
<dbReference type="EMBL" id="MU006586">
    <property type="protein sequence ID" value="KAF2744867.1"/>
    <property type="molecule type" value="Genomic_DNA"/>
</dbReference>
<name>A0A6A6V6M5_9PLEO</name>